<dbReference type="SFLD" id="SFLDG01129">
    <property type="entry name" value="C1.5:_HAD__Beta-PGM__Phosphata"/>
    <property type="match status" value="1"/>
</dbReference>
<dbReference type="InterPro" id="IPR010237">
    <property type="entry name" value="Pyr-5-nucltdase"/>
</dbReference>
<dbReference type="GO" id="GO:0006206">
    <property type="term" value="P:pyrimidine nucleobase metabolic process"/>
    <property type="evidence" value="ECO:0007669"/>
    <property type="project" value="TreeGrafter"/>
</dbReference>
<proteinExistence type="predicted"/>
<dbReference type="NCBIfam" id="TIGR01509">
    <property type="entry name" value="HAD-SF-IA-v3"/>
    <property type="match status" value="1"/>
</dbReference>
<dbReference type="GO" id="GO:0009166">
    <property type="term" value="P:nucleotide catabolic process"/>
    <property type="evidence" value="ECO:0007669"/>
    <property type="project" value="TreeGrafter"/>
</dbReference>
<dbReference type="GO" id="GO:0008252">
    <property type="term" value="F:nucleotidase activity"/>
    <property type="evidence" value="ECO:0007669"/>
    <property type="project" value="TreeGrafter"/>
</dbReference>
<dbReference type="Pfam" id="PF00702">
    <property type="entry name" value="Hydrolase"/>
    <property type="match status" value="1"/>
</dbReference>
<evidence type="ECO:0000313" key="1">
    <source>
        <dbReference type="EMBL" id="CUS24195.1"/>
    </source>
</evidence>
<dbReference type="InterPro" id="IPR023214">
    <property type="entry name" value="HAD_sf"/>
</dbReference>
<evidence type="ECO:0000313" key="2">
    <source>
        <dbReference type="Proteomes" id="UP000236544"/>
    </source>
</evidence>
<reference evidence="2" key="1">
    <citation type="submission" date="2015-10" db="EMBL/GenBank/DDBJ databases">
        <authorList>
            <person name="Devillers H."/>
        </authorList>
    </citation>
    <scope>NUCLEOTIDE SEQUENCE [LARGE SCALE GENOMIC DNA]</scope>
</reference>
<dbReference type="InterPro" id="IPR036412">
    <property type="entry name" value="HAD-like_sf"/>
</dbReference>
<dbReference type="FunFam" id="1.10.150.450:FF:000001">
    <property type="entry name" value="SDT1p Pyrimidine nucleotidase"/>
    <property type="match status" value="1"/>
</dbReference>
<dbReference type="InterPro" id="IPR052791">
    <property type="entry name" value="SSM1_domain"/>
</dbReference>
<protein>
    <submittedName>
        <fullName evidence="1">LAQU0S14e02344g1_1</fullName>
    </submittedName>
</protein>
<sequence>MQNHFSRVGSAIGRKFGKMTISTTASARANYRDQVEAQLKANQESLDNLTHTGSQVSFDIDPLETPQPNPDLKVFFFDIDNCLYKRSTRIHDLMQVSIHEYFKNELDIDDDEAWKLHHTYYREYGLAIRGLVMHHDIDALEYNRMVDDALPLQRILKPDAGLRAMLSRLRESGTVDKLWLFTNAYKTHGIRCVRLLGIADMFDGITYCDYAQKDNLVCKPDPAAFERAKVQSGLGDYKNAYFVDDSGSNVKTGISLGIKKCVHLIEDEVDPNLGQTPAGSTVIRHIEDLPEAIPELFHR</sequence>
<dbReference type="PANTHER" id="PTHR47438">
    <property type="entry name" value="PHOSPHATE METABOLISM PROTEIN 8-RELATED"/>
    <property type="match status" value="1"/>
</dbReference>
<dbReference type="SUPFAM" id="SSF56784">
    <property type="entry name" value="HAD-like"/>
    <property type="match status" value="1"/>
</dbReference>
<dbReference type="Gene3D" id="1.10.150.450">
    <property type="match status" value="1"/>
</dbReference>
<gene>
    <name evidence="1" type="ORF">LAQU0_S14e02344g</name>
</gene>
<dbReference type="SFLD" id="SFLDG01132">
    <property type="entry name" value="C1.5.3:_5'-Nucleotidase_Like"/>
    <property type="match status" value="1"/>
</dbReference>
<dbReference type="AlphaFoldDB" id="A0A0P1KW87"/>
<dbReference type="EMBL" id="LN890536">
    <property type="protein sequence ID" value="CUS24195.1"/>
    <property type="molecule type" value="Genomic_DNA"/>
</dbReference>
<dbReference type="PANTHER" id="PTHR47438:SF1">
    <property type="entry name" value="PHOSPHATE METABOLISM PROTEIN 8-RELATED"/>
    <property type="match status" value="1"/>
</dbReference>
<dbReference type="OrthoDB" id="1065058at2759"/>
<dbReference type="NCBIfam" id="TIGR01993">
    <property type="entry name" value="Pyr-5-nucltdase"/>
    <property type="match status" value="1"/>
</dbReference>
<organism evidence="1 2">
    <name type="scientific">Lachancea quebecensis</name>
    <dbReference type="NCBI Taxonomy" id="1654605"/>
    <lineage>
        <taxon>Eukaryota</taxon>
        <taxon>Fungi</taxon>
        <taxon>Dikarya</taxon>
        <taxon>Ascomycota</taxon>
        <taxon>Saccharomycotina</taxon>
        <taxon>Saccharomycetes</taxon>
        <taxon>Saccharomycetales</taxon>
        <taxon>Saccharomycetaceae</taxon>
        <taxon>Lachancea</taxon>
    </lineage>
</organism>
<accession>A0A0P1KW87</accession>
<name>A0A0P1KW87_9SACH</name>
<keyword evidence="2" id="KW-1185">Reference proteome</keyword>
<dbReference type="Gene3D" id="3.40.50.1000">
    <property type="entry name" value="HAD superfamily/HAD-like"/>
    <property type="match status" value="1"/>
</dbReference>
<dbReference type="SFLD" id="SFLDS00003">
    <property type="entry name" value="Haloacid_Dehalogenase"/>
    <property type="match status" value="1"/>
</dbReference>
<dbReference type="InterPro" id="IPR006439">
    <property type="entry name" value="HAD-SF_hydro_IA"/>
</dbReference>
<dbReference type="Proteomes" id="UP000236544">
    <property type="component" value="Unassembled WGS sequence"/>
</dbReference>